<keyword evidence="2" id="KW-1185">Reference proteome</keyword>
<proteinExistence type="predicted"/>
<evidence type="ECO:0000313" key="2">
    <source>
        <dbReference type="Proteomes" id="UP000798662"/>
    </source>
</evidence>
<dbReference type="Proteomes" id="UP000798662">
    <property type="component" value="Chromosome 3"/>
</dbReference>
<accession>A0ACC3CET9</accession>
<organism evidence="1 2">
    <name type="scientific">Pyropia yezoensis</name>
    <name type="common">Susabi-nori</name>
    <name type="synonym">Porphyra yezoensis</name>
    <dbReference type="NCBI Taxonomy" id="2788"/>
    <lineage>
        <taxon>Eukaryota</taxon>
        <taxon>Rhodophyta</taxon>
        <taxon>Bangiophyceae</taxon>
        <taxon>Bangiales</taxon>
        <taxon>Bangiaceae</taxon>
        <taxon>Pyropia</taxon>
    </lineage>
</organism>
<gene>
    <name evidence="1" type="ORF">I4F81_011223</name>
</gene>
<name>A0ACC3CET9_PYRYE</name>
<protein>
    <submittedName>
        <fullName evidence="1">Uncharacterized protein</fullName>
    </submittedName>
</protein>
<reference evidence="1" key="1">
    <citation type="submission" date="2019-11" db="EMBL/GenBank/DDBJ databases">
        <title>Nori genome reveals adaptations in red seaweeds to the harsh intertidal environment.</title>
        <authorList>
            <person name="Wang D."/>
            <person name="Mao Y."/>
        </authorList>
    </citation>
    <scope>NUCLEOTIDE SEQUENCE</scope>
    <source>
        <tissue evidence="1">Gametophyte</tissue>
    </source>
</reference>
<sequence>MENSLSPPVPPPGERGSERAADVFLERLYSTGEAYRLMHQMRRELDSSGWRSRVKAMAREAAHAQQGHCADRGGGAPPATADELIATVEHAAHDALPDSLMTTVVGDTLAFVRRHAPASPSAAHHP</sequence>
<dbReference type="EMBL" id="CM020620">
    <property type="protein sequence ID" value="KAK1868740.1"/>
    <property type="molecule type" value="Genomic_DNA"/>
</dbReference>
<evidence type="ECO:0000313" key="1">
    <source>
        <dbReference type="EMBL" id="KAK1868740.1"/>
    </source>
</evidence>
<comment type="caution">
    <text evidence="1">The sequence shown here is derived from an EMBL/GenBank/DDBJ whole genome shotgun (WGS) entry which is preliminary data.</text>
</comment>